<reference evidence="1" key="1">
    <citation type="submission" date="2018-05" db="EMBL/GenBank/DDBJ databases">
        <authorList>
            <person name="Lanie J.A."/>
            <person name="Ng W.-L."/>
            <person name="Kazmierczak K.M."/>
            <person name="Andrzejewski T.M."/>
            <person name="Davidsen T.M."/>
            <person name="Wayne K.J."/>
            <person name="Tettelin H."/>
            <person name="Glass J.I."/>
            <person name="Rusch D."/>
            <person name="Podicherti R."/>
            <person name="Tsui H.-C.T."/>
            <person name="Winkler M.E."/>
        </authorList>
    </citation>
    <scope>NUCLEOTIDE SEQUENCE</scope>
</reference>
<name>A0A382S1E0_9ZZZZ</name>
<proteinExistence type="predicted"/>
<evidence type="ECO:0000313" key="1">
    <source>
        <dbReference type="EMBL" id="SVD03759.1"/>
    </source>
</evidence>
<feature type="non-terminal residue" evidence="1">
    <location>
        <position position="67"/>
    </location>
</feature>
<dbReference type="EMBL" id="UINC01125728">
    <property type="protein sequence ID" value="SVD03759.1"/>
    <property type="molecule type" value="Genomic_DNA"/>
</dbReference>
<organism evidence="1">
    <name type="scientific">marine metagenome</name>
    <dbReference type="NCBI Taxonomy" id="408172"/>
    <lineage>
        <taxon>unclassified sequences</taxon>
        <taxon>metagenomes</taxon>
        <taxon>ecological metagenomes</taxon>
    </lineage>
</organism>
<protein>
    <submittedName>
        <fullName evidence="1">Uncharacterized protein</fullName>
    </submittedName>
</protein>
<accession>A0A382S1E0</accession>
<gene>
    <name evidence="1" type="ORF">METZ01_LOCUS356613</name>
</gene>
<sequence length="67" mass="7853">MGKSSVPLIIEEVLFNKNSKGIKKKEIQNRFINKGYWINIKFDVDENNYELDVTRKTGIKCKLYENG</sequence>
<dbReference type="AlphaFoldDB" id="A0A382S1E0"/>